<dbReference type="AlphaFoldDB" id="A0A6G0XI68"/>
<dbReference type="VEuPathDB" id="FungiDB:AeMF1_009669"/>
<protein>
    <submittedName>
        <fullName evidence="2">Uncharacterized protein</fullName>
    </submittedName>
</protein>
<name>A0A6G0XI68_9STRA</name>
<organism evidence="2 3">
    <name type="scientific">Aphanomyces euteiches</name>
    <dbReference type="NCBI Taxonomy" id="100861"/>
    <lineage>
        <taxon>Eukaryota</taxon>
        <taxon>Sar</taxon>
        <taxon>Stramenopiles</taxon>
        <taxon>Oomycota</taxon>
        <taxon>Saprolegniomycetes</taxon>
        <taxon>Saprolegniales</taxon>
        <taxon>Verrucalvaceae</taxon>
        <taxon>Aphanomyces</taxon>
    </lineage>
</organism>
<feature type="transmembrane region" description="Helical" evidence="1">
    <location>
        <begin position="576"/>
        <end position="601"/>
    </location>
</feature>
<dbReference type="EMBL" id="VJMJ01000062">
    <property type="protein sequence ID" value="KAF0739786.1"/>
    <property type="molecule type" value="Genomic_DNA"/>
</dbReference>
<keyword evidence="1" id="KW-0472">Membrane</keyword>
<feature type="transmembrane region" description="Helical" evidence="1">
    <location>
        <begin position="12"/>
        <end position="32"/>
    </location>
</feature>
<reference evidence="2 3" key="1">
    <citation type="submission" date="2019-07" db="EMBL/GenBank/DDBJ databases">
        <title>Genomics analysis of Aphanomyces spp. identifies a new class of oomycete effector associated with host adaptation.</title>
        <authorList>
            <person name="Gaulin E."/>
        </authorList>
    </citation>
    <scope>NUCLEOTIDE SEQUENCE [LARGE SCALE GENOMIC DNA]</scope>
    <source>
        <strain evidence="2 3">ATCC 201684</strain>
    </source>
</reference>
<keyword evidence="1" id="KW-0812">Transmembrane</keyword>
<proteinExistence type="predicted"/>
<sequence>MKPPWLTYCSKLGYLYAIVSPGFSIAYVFILAEYTTNDHFWPNFNSTGGYTFLADVVNTKLRLGELGEFDIFSQAILKDYSLPKTYIDIRLSSTRRALTHSVSFEMAVAAYRANTMFENANTMAPYCWVDFGHQYEMAHTAKRQLRCAKKLFDNAAAHMESLLRNTRLSDLMQSVYGIQINQTILTAVLTLPGGTTWVANLMKLMDDDWGSIPDEVAYWRSQGTTYFAIQYQNRFQTGNLNRIDVVNALGITRSMTISTVPYISRSLSLWSTRYVNTGWCGWWNDMSKCVSIGTNMLRNTSQSIEALGRNWDTIYTGATTTVGGDIVRAYVGPFMTWDTKVLSPPPSLLKMLANFHTQFYDLLRSDISFSSAYQNIFESDIDVVPSNWGGQDMLYYGGNPMCSLITQPKTYVQMPFSFDDACQRQDRLAILFSRTATLFSMWISQPQTSSTIATSCNLSLLNAISCLMSTMPLVSKLTTPDGVSSVVQDLQSLNLLFVQLASRNSSKVLLTQPIIPNIGDPWSPFGWMTLYDWVDGTREAYAFEGDVGSLSLMSARSANLPVASNPLELPRTACVYFRYAALYLTLNVGVVTILLLAYSALGQYQSDGRNFFQINRVVGSVWAGRPLMFLRGTTAILVLSTSPATLTSVNQVTYFENVVRHWIIRLILSGESLWVSYAMNDVLLPITQQYSRMYTPLHSLLSFIAIFVLDTNVSTGRCVFWKCD</sequence>
<keyword evidence="3" id="KW-1185">Reference proteome</keyword>
<comment type="caution">
    <text evidence="2">The sequence shown here is derived from an EMBL/GenBank/DDBJ whole genome shotgun (WGS) entry which is preliminary data.</text>
</comment>
<keyword evidence="1" id="KW-1133">Transmembrane helix</keyword>
<accession>A0A6G0XI68</accession>
<evidence type="ECO:0000313" key="2">
    <source>
        <dbReference type="EMBL" id="KAF0739786.1"/>
    </source>
</evidence>
<evidence type="ECO:0000256" key="1">
    <source>
        <dbReference type="SAM" id="Phobius"/>
    </source>
</evidence>
<dbReference type="Proteomes" id="UP000481153">
    <property type="component" value="Unassembled WGS sequence"/>
</dbReference>
<evidence type="ECO:0000313" key="3">
    <source>
        <dbReference type="Proteomes" id="UP000481153"/>
    </source>
</evidence>
<gene>
    <name evidence="2" type="ORF">Ae201684_004672</name>
</gene>